<organism evidence="2 3">
    <name type="scientific">Catenulispora yoronensis</name>
    <dbReference type="NCBI Taxonomy" id="450799"/>
    <lineage>
        <taxon>Bacteria</taxon>
        <taxon>Bacillati</taxon>
        <taxon>Actinomycetota</taxon>
        <taxon>Actinomycetes</taxon>
        <taxon>Catenulisporales</taxon>
        <taxon>Catenulisporaceae</taxon>
        <taxon>Catenulispora</taxon>
    </lineage>
</organism>
<dbReference type="CDD" id="cd10791">
    <property type="entry name" value="GH38N_AMII_like_1"/>
    <property type="match status" value="1"/>
</dbReference>
<dbReference type="Gene3D" id="3.20.110.10">
    <property type="entry name" value="Glycoside hydrolase 38, N terminal domain"/>
    <property type="match status" value="1"/>
</dbReference>
<evidence type="ECO:0000313" key="2">
    <source>
        <dbReference type="EMBL" id="GAA2056694.1"/>
    </source>
</evidence>
<dbReference type="InterPro" id="IPR000602">
    <property type="entry name" value="Glyco_hydro_38_N"/>
</dbReference>
<dbReference type="RefSeq" id="WP_344670692.1">
    <property type="nucleotide sequence ID" value="NZ_BAAAQN010000065.1"/>
</dbReference>
<dbReference type="Proteomes" id="UP001500751">
    <property type="component" value="Unassembled WGS sequence"/>
</dbReference>
<keyword evidence="3" id="KW-1185">Reference proteome</keyword>
<name>A0ABN2VA06_9ACTN</name>
<keyword evidence="2" id="KW-0378">Hydrolase</keyword>
<dbReference type="EMBL" id="BAAAQN010000065">
    <property type="protein sequence ID" value="GAA2056694.1"/>
    <property type="molecule type" value="Genomic_DNA"/>
</dbReference>
<sequence>MSRNDGAIEEILVLHHSHLDVGYTHSQPILWRLQAEYLTQALDWLEETADLPQDCRPKWTCEATEPVRRWLAGATPEQVVRFKDLCDQGRIGLSALRWHVSATVDRAGIRRLLAGKRELEDVVGRPIPVACQHDVNGIPWPIADELLDAGVDLFVMAVNRHLGRPVAPRPGLFDWETPSGRRLRVFNGSHYTMFDQLLNSWDDSVDRMAAGWDAFHERLRGTGYRLPFVYLTSTCSPVMWDNAPPNPFLPDLVRRWNEQERGPRIRYATFDDLRERIARVPEADIPVLRGDWTDFWSLGAGSTPVATAANQQAKPLLAAAEALRADPALVAEAAEHVDLFDEHTWSHWNTDPANPQAQAIEAMKQAEAHQGHELAAFAVMDGLERLAGNPVADKGLAGVLVCNPTDLPRTVALDLPAEWFAEPTPATERTYRASRMAYENRPWRVPEPEQERRSFGAVELAPRSWQVIALEELPPAAFPQRPTHRVTRQRHSARELNFATAVDRRAATGVIESPFHVLTYDPDSGRISSLIDRVGGREILSPRPGLDLLSFVRERPDPLADPTRRAFYRRDLDRELLDESCWEPWTPLREPADRVLSCTVEERPGQIVLHRRFAAPGTRGLHQRLVFDALDPVLRVTVDIDLAGDTAPAGVYLALPLAMDAGWQAAFDTAGTMVALDTDQLPDASRGWVTAQSAAVMGDDRGAVALLTPDAPLVQFGDFHFGPPPQAIDRGADPLLLSWIANNYWDTNFPQVQNGPVRLRYGLLTLGRMDLDEVAGRAAQLRSPVLTWPVTRGGRGASRGVL</sequence>
<dbReference type="SUPFAM" id="SSF88713">
    <property type="entry name" value="Glycoside hydrolase/deacetylase"/>
    <property type="match status" value="1"/>
</dbReference>
<dbReference type="GO" id="GO:0016787">
    <property type="term" value="F:hydrolase activity"/>
    <property type="evidence" value="ECO:0007669"/>
    <property type="project" value="UniProtKB-KW"/>
</dbReference>
<dbReference type="Pfam" id="PF01074">
    <property type="entry name" value="Glyco_hydro_38N"/>
    <property type="match status" value="1"/>
</dbReference>
<protein>
    <submittedName>
        <fullName evidence="2">Glycoside hydrolase family 38 C-terminal domain-containing protein</fullName>
    </submittedName>
</protein>
<evidence type="ECO:0000313" key="3">
    <source>
        <dbReference type="Proteomes" id="UP001500751"/>
    </source>
</evidence>
<feature type="domain" description="Glycoside hydrolase family 38 N-terminal" evidence="1">
    <location>
        <begin position="11"/>
        <end position="280"/>
    </location>
</feature>
<proteinExistence type="predicted"/>
<reference evidence="2 3" key="1">
    <citation type="journal article" date="2019" name="Int. J. Syst. Evol. Microbiol.">
        <title>The Global Catalogue of Microorganisms (GCM) 10K type strain sequencing project: providing services to taxonomists for standard genome sequencing and annotation.</title>
        <authorList>
            <consortium name="The Broad Institute Genomics Platform"/>
            <consortium name="The Broad Institute Genome Sequencing Center for Infectious Disease"/>
            <person name="Wu L."/>
            <person name="Ma J."/>
        </authorList>
    </citation>
    <scope>NUCLEOTIDE SEQUENCE [LARGE SCALE GENOMIC DNA]</scope>
    <source>
        <strain evidence="2 3">JCM 16014</strain>
    </source>
</reference>
<gene>
    <name evidence="2" type="ORF">GCM10009839_77380</name>
</gene>
<dbReference type="InterPro" id="IPR027291">
    <property type="entry name" value="Glyco_hydro_38_N_sf"/>
</dbReference>
<accession>A0ABN2VA06</accession>
<evidence type="ECO:0000259" key="1">
    <source>
        <dbReference type="Pfam" id="PF01074"/>
    </source>
</evidence>
<comment type="caution">
    <text evidence="2">The sequence shown here is derived from an EMBL/GenBank/DDBJ whole genome shotgun (WGS) entry which is preliminary data.</text>
</comment>
<dbReference type="InterPro" id="IPR011330">
    <property type="entry name" value="Glyco_hydro/deAcase_b/a-brl"/>
</dbReference>